<evidence type="ECO:0000256" key="1">
    <source>
        <dbReference type="SAM" id="Phobius"/>
    </source>
</evidence>
<dbReference type="GO" id="GO:0080120">
    <property type="term" value="P:CAAX-box protein maturation"/>
    <property type="evidence" value="ECO:0007669"/>
    <property type="project" value="UniProtKB-ARBA"/>
</dbReference>
<dbReference type="GO" id="GO:0004175">
    <property type="term" value="F:endopeptidase activity"/>
    <property type="evidence" value="ECO:0007669"/>
    <property type="project" value="UniProtKB-ARBA"/>
</dbReference>
<dbReference type="Pfam" id="PF02517">
    <property type="entry name" value="Rce1-like"/>
    <property type="match status" value="1"/>
</dbReference>
<keyword evidence="3" id="KW-0482">Metalloprotease</keyword>
<name>A0A9D1J3R8_9FIRM</name>
<keyword evidence="3" id="KW-0378">Hydrolase</keyword>
<dbReference type="PANTHER" id="PTHR36435">
    <property type="entry name" value="SLR1288 PROTEIN"/>
    <property type="match status" value="1"/>
</dbReference>
<feature type="domain" description="CAAX prenyl protease 2/Lysostaphin resistance protein A-like" evidence="2">
    <location>
        <begin position="47"/>
        <end position="144"/>
    </location>
</feature>
<dbReference type="InterPro" id="IPR003675">
    <property type="entry name" value="Rce1/LyrA-like_dom"/>
</dbReference>
<dbReference type="AlphaFoldDB" id="A0A9D1J3R8"/>
<organism evidence="3 4">
    <name type="scientific">Candidatus Onthousia excrementipullorum</name>
    <dbReference type="NCBI Taxonomy" id="2840884"/>
    <lineage>
        <taxon>Bacteria</taxon>
        <taxon>Bacillati</taxon>
        <taxon>Bacillota</taxon>
        <taxon>Bacilli</taxon>
        <taxon>Candidatus Onthousia</taxon>
    </lineage>
</organism>
<keyword evidence="1" id="KW-1133">Transmembrane helix</keyword>
<gene>
    <name evidence="3" type="ORF">IAB38_07925</name>
</gene>
<keyword evidence="1" id="KW-0472">Membrane</keyword>
<proteinExistence type="predicted"/>
<keyword evidence="3" id="KW-0645">Protease</keyword>
<reference evidence="3" key="2">
    <citation type="journal article" date="2021" name="PeerJ">
        <title>Extensive microbial diversity within the chicken gut microbiome revealed by metagenomics and culture.</title>
        <authorList>
            <person name="Gilroy R."/>
            <person name="Ravi A."/>
            <person name="Getino M."/>
            <person name="Pursley I."/>
            <person name="Horton D.L."/>
            <person name="Alikhan N.F."/>
            <person name="Baker D."/>
            <person name="Gharbi K."/>
            <person name="Hall N."/>
            <person name="Watson M."/>
            <person name="Adriaenssens E.M."/>
            <person name="Foster-Nyarko E."/>
            <person name="Jarju S."/>
            <person name="Secka A."/>
            <person name="Antonio M."/>
            <person name="Oren A."/>
            <person name="Chaudhuri R.R."/>
            <person name="La Ragione R."/>
            <person name="Hildebrand F."/>
            <person name="Pallen M.J."/>
        </authorList>
    </citation>
    <scope>NUCLEOTIDE SEQUENCE</scope>
    <source>
        <strain evidence="3">CHK184-20233</strain>
    </source>
</reference>
<accession>A0A9D1J3R8</accession>
<dbReference type="Proteomes" id="UP000824232">
    <property type="component" value="Unassembled WGS sequence"/>
</dbReference>
<dbReference type="PANTHER" id="PTHR36435:SF1">
    <property type="entry name" value="CAAX AMINO TERMINAL PROTEASE FAMILY PROTEIN"/>
    <property type="match status" value="1"/>
</dbReference>
<feature type="transmembrane region" description="Helical" evidence="1">
    <location>
        <begin position="83"/>
        <end position="103"/>
    </location>
</feature>
<feature type="transmembrane region" description="Helical" evidence="1">
    <location>
        <begin position="132"/>
        <end position="148"/>
    </location>
</feature>
<protein>
    <submittedName>
        <fullName evidence="3">CPBP family intramembrane metalloprotease</fullName>
    </submittedName>
</protein>
<feature type="transmembrane region" description="Helical" evidence="1">
    <location>
        <begin position="109"/>
        <end position="127"/>
    </location>
</feature>
<dbReference type="GO" id="GO:0008237">
    <property type="term" value="F:metallopeptidase activity"/>
    <property type="evidence" value="ECO:0007669"/>
    <property type="project" value="UniProtKB-KW"/>
</dbReference>
<feature type="transmembrane region" description="Helical" evidence="1">
    <location>
        <begin position="49"/>
        <end position="71"/>
    </location>
</feature>
<evidence type="ECO:0000313" key="4">
    <source>
        <dbReference type="Proteomes" id="UP000824232"/>
    </source>
</evidence>
<dbReference type="EMBL" id="DVHC01000075">
    <property type="protein sequence ID" value="HIR59946.1"/>
    <property type="molecule type" value="Genomic_DNA"/>
</dbReference>
<comment type="caution">
    <text evidence="3">The sequence shown here is derived from an EMBL/GenBank/DDBJ whole genome shotgun (WGS) entry which is preliminary data.</text>
</comment>
<keyword evidence="1" id="KW-0812">Transmembrane</keyword>
<feature type="transmembrane region" description="Helical" evidence="1">
    <location>
        <begin position="21"/>
        <end position="37"/>
    </location>
</feature>
<feature type="transmembrane region" description="Helical" evidence="1">
    <location>
        <begin position="154"/>
        <end position="173"/>
    </location>
</feature>
<dbReference type="InterPro" id="IPR052710">
    <property type="entry name" value="CAAX_protease"/>
</dbReference>
<evidence type="ECO:0000313" key="3">
    <source>
        <dbReference type="EMBL" id="HIR59946.1"/>
    </source>
</evidence>
<sequence length="183" mass="20911">MIVKLKRVSYYGLAKVSNLKRYLYFIPLLLIISVNLWNGININNTPNEIIFYILTMINVGFLEEVIFRGFLFKMMEKDNVNRAIIISAFTFGIGHIINLLNGANLIPTLMQVCYAISVGYLFVIIFYKSKSLIPCIITHCLVNSLSIFNVENTISLYVAPIFLTIVPLVYAIYINKSIKKQDI</sequence>
<reference evidence="3" key="1">
    <citation type="submission" date="2020-10" db="EMBL/GenBank/DDBJ databases">
        <authorList>
            <person name="Gilroy R."/>
        </authorList>
    </citation>
    <scope>NUCLEOTIDE SEQUENCE</scope>
    <source>
        <strain evidence="3">CHK184-20233</strain>
    </source>
</reference>
<evidence type="ECO:0000259" key="2">
    <source>
        <dbReference type="Pfam" id="PF02517"/>
    </source>
</evidence>